<reference evidence="2 3" key="1">
    <citation type="submission" date="2021-06" db="EMBL/GenBank/DDBJ databases">
        <authorList>
            <person name="Palmer J.M."/>
        </authorList>
    </citation>
    <scope>NUCLEOTIDE SEQUENCE [LARGE SCALE GENOMIC DNA]</scope>
    <source>
        <strain evidence="2 3">MEX-2019</strain>
        <tissue evidence="2">Muscle</tissue>
    </source>
</reference>
<dbReference type="AlphaFoldDB" id="A0AAV9S4N2"/>
<gene>
    <name evidence="2" type="ORF">CRENBAI_017359</name>
</gene>
<dbReference type="EMBL" id="JAHHUM010000905">
    <property type="protein sequence ID" value="KAK5616105.1"/>
    <property type="molecule type" value="Genomic_DNA"/>
</dbReference>
<feature type="region of interest" description="Disordered" evidence="1">
    <location>
        <begin position="55"/>
        <end position="76"/>
    </location>
</feature>
<accession>A0AAV9S4N2</accession>
<evidence type="ECO:0000313" key="3">
    <source>
        <dbReference type="Proteomes" id="UP001311232"/>
    </source>
</evidence>
<organism evidence="2 3">
    <name type="scientific">Crenichthys baileyi</name>
    <name type="common">White River springfish</name>
    <dbReference type="NCBI Taxonomy" id="28760"/>
    <lineage>
        <taxon>Eukaryota</taxon>
        <taxon>Metazoa</taxon>
        <taxon>Chordata</taxon>
        <taxon>Craniata</taxon>
        <taxon>Vertebrata</taxon>
        <taxon>Euteleostomi</taxon>
        <taxon>Actinopterygii</taxon>
        <taxon>Neopterygii</taxon>
        <taxon>Teleostei</taxon>
        <taxon>Neoteleostei</taxon>
        <taxon>Acanthomorphata</taxon>
        <taxon>Ovalentaria</taxon>
        <taxon>Atherinomorphae</taxon>
        <taxon>Cyprinodontiformes</taxon>
        <taxon>Goodeidae</taxon>
        <taxon>Crenichthys</taxon>
    </lineage>
</organism>
<evidence type="ECO:0000256" key="1">
    <source>
        <dbReference type="SAM" id="MobiDB-lite"/>
    </source>
</evidence>
<keyword evidence="3" id="KW-1185">Reference proteome</keyword>
<dbReference type="Proteomes" id="UP001311232">
    <property type="component" value="Unassembled WGS sequence"/>
</dbReference>
<sequence>MATIRKGQDESYNASAVFEIQVIWRILSNSISPTMEAERCFPTLHVPLRRCVNHNSPSPYAPLSPPPLSNSLPSGKTTVAHMDIEIPQEHNRILRWHPFQDTIQRLQEG</sequence>
<comment type="caution">
    <text evidence="2">The sequence shown here is derived from an EMBL/GenBank/DDBJ whole genome shotgun (WGS) entry which is preliminary data.</text>
</comment>
<protein>
    <submittedName>
        <fullName evidence="2">Uncharacterized protein</fullName>
    </submittedName>
</protein>
<feature type="compositionally biased region" description="Pro residues" evidence="1">
    <location>
        <begin position="59"/>
        <end position="68"/>
    </location>
</feature>
<evidence type="ECO:0000313" key="2">
    <source>
        <dbReference type="EMBL" id="KAK5616105.1"/>
    </source>
</evidence>
<name>A0AAV9S4N2_9TELE</name>
<proteinExistence type="predicted"/>